<feature type="domain" description="Metallo-beta-lactamase" evidence="1">
    <location>
        <begin position="21"/>
        <end position="218"/>
    </location>
</feature>
<evidence type="ECO:0000313" key="3">
    <source>
        <dbReference type="Proteomes" id="UP000630660"/>
    </source>
</evidence>
<reference evidence="2" key="1">
    <citation type="submission" date="2019-11" db="EMBL/GenBank/DDBJ databases">
        <title>Microbial mats filling the niche in hypersaline microbial mats.</title>
        <authorList>
            <person name="Wong H.L."/>
            <person name="Macleod F.I."/>
            <person name="White R.A. III"/>
            <person name="Burns B.P."/>
        </authorList>
    </citation>
    <scope>NUCLEOTIDE SEQUENCE</scope>
    <source>
        <strain evidence="2">Bin_327</strain>
    </source>
</reference>
<dbReference type="Proteomes" id="UP000630660">
    <property type="component" value="Unassembled WGS sequence"/>
</dbReference>
<accession>A0A9D5QEZ3</accession>
<protein>
    <submittedName>
        <fullName evidence="2">MBL fold metallo-hydrolase</fullName>
    </submittedName>
</protein>
<dbReference type="SMART" id="SM00849">
    <property type="entry name" value="Lactamase_B"/>
    <property type="match status" value="1"/>
</dbReference>
<dbReference type="InterPro" id="IPR001279">
    <property type="entry name" value="Metallo-B-lactamas"/>
</dbReference>
<comment type="caution">
    <text evidence="2">The sequence shown here is derived from an EMBL/GenBank/DDBJ whole genome shotgun (WGS) entry which is preliminary data.</text>
</comment>
<dbReference type="SUPFAM" id="SSF56281">
    <property type="entry name" value="Metallo-hydrolase/oxidoreductase"/>
    <property type="match status" value="1"/>
</dbReference>
<dbReference type="PANTHER" id="PTHR42663:SF6">
    <property type="entry name" value="HYDROLASE C777.06C-RELATED"/>
    <property type="match status" value="1"/>
</dbReference>
<gene>
    <name evidence="2" type="ORF">GF359_09785</name>
</gene>
<proteinExistence type="predicted"/>
<dbReference type="Gene3D" id="3.60.15.10">
    <property type="entry name" value="Ribonuclease Z/Hydroxyacylglutathione hydrolase-like"/>
    <property type="match status" value="1"/>
</dbReference>
<organism evidence="2 3">
    <name type="scientific">candidate division WOR-3 bacterium</name>
    <dbReference type="NCBI Taxonomy" id="2052148"/>
    <lineage>
        <taxon>Bacteria</taxon>
        <taxon>Bacteria division WOR-3</taxon>
    </lineage>
</organism>
<evidence type="ECO:0000259" key="1">
    <source>
        <dbReference type="SMART" id="SM00849"/>
    </source>
</evidence>
<dbReference type="PANTHER" id="PTHR42663">
    <property type="entry name" value="HYDROLASE C777.06C-RELATED-RELATED"/>
    <property type="match status" value="1"/>
</dbReference>
<dbReference type="InterPro" id="IPR036866">
    <property type="entry name" value="RibonucZ/Hydroxyglut_hydro"/>
</dbReference>
<name>A0A9D5QEZ3_UNCW3</name>
<evidence type="ECO:0000313" key="2">
    <source>
        <dbReference type="EMBL" id="MBD3365490.1"/>
    </source>
</evidence>
<dbReference type="Pfam" id="PF12706">
    <property type="entry name" value="Lactamase_B_2"/>
    <property type="match status" value="1"/>
</dbReference>
<dbReference type="AlphaFoldDB" id="A0A9D5QEZ3"/>
<sequence length="254" mass="28224">MYIKFLGTGGARYVVAKQLRYSAGIFLHACGQNVMIDPGPGTLVRMAKSKPRIDIENITAVIATHSHIDHINDINILIDAMTEGGDKKRGRLFAPRECLEGEDAVIFSYLRNFPEDIVTLEEKTSYEIGDLKFTTSIRHRHTAETYGLIFSIEGKKVSFLPDTGFFDGLRESYAQSDVLIVNTVLRSFKPGASERHLSFDDLETLIELLSPGKLAMTHFGMGMLKARPWELAQELSGRSGIEVIAASDGMRLDL</sequence>
<dbReference type="EMBL" id="WJKJ01000323">
    <property type="protein sequence ID" value="MBD3365490.1"/>
    <property type="molecule type" value="Genomic_DNA"/>
</dbReference>
<dbReference type="CDD" id="cd07741">
    <property type="entry name" value="metallo-hydrolase-like_MBL-fold"/>
    <property type="match status" value="1"/>
</dbReference>